<feature type="transmembrane region" description="Helical" evidence="5">
    <location>
        <begin position="111"/>
        <end position="136"/>
    </location>
</feature>
<gene>
    <name evidence="7" type="ORF">QTN89_01550</name>
</gene>
<dbReference type="EMBL" id="JASZZN010000001">
    <property type="protein sequence ID" value="MDM4014095.1"/>
    <property type="molecule type" value="Genomic_DNA"/>
</dbReference>
<evidence type="ECO:0000256" key="4">
    <source>
        <dbReference type="ARBA" id="ARBA00023136"/>
    </source>
</evidence>
<feature type="transmembrane region" description="Helical" evidence="5">
    <location>
        <begin position="55"/>
        <end position="74"/>
    </location>
</feature>
<accession>A0ABT7PC80</accession>
<keyword evidence="4 5" id="KW-0472">Membrane</keyword>
<reference evidence="7 8" key="1">
    <citation type="submission" date="2023-06" db="EMBL/GenBank/DDBJ databases">
        <title>Roseiconus lacunae JC819 isolated from Gulf of Mannar region, Tamil Nadu.</title>
        <authorList>
            <person name="Pk S."/>
            <person name="Ch S."/>
            <person name="Ch V.R."/>
        </authorList>
    </citation>
    <scope>NUCLEOTIDE SEQUENCE [LARGE SCALE GENOMIC DNA]</scope>
    <source>
        <strain evidence="7 8">JC819</strain>
    </source>
</reference>
<comment type="caution">
    <text evidence="7">The sequence shown here is derived from an EMBL/GenBank/DDBJ whole genome shotgun (WGS) entry which is preliminary data.</text>
</comment>
<feature type="transmembrane region" description="Helical" evidence="5">
    <location>
        <begin position="264"/>
        <end position="285"/>
    </location>
</feature>
<dbReference type="Pfam" id="PF04932">
    <property type="entry name" value="Wzy_C"/>
    <property type="match status" value="1"/>
</dbReference>
<feature type="transmembrane region" description="Helical" evidence="5">
    <location>
        <begin position="20"/>
        <end position="40"/>
    </location>
</feature>
<evidence type="ECO:0000256" key="5">
    <source>
        <dbReference type="SAM" id="Phobius"/>
    </source>
</evidence>
<feature type="transmembrane region" description="Helical" evidence="5">
    <location>
        <begin position="143"/>
        <end position="161"/>
    </location>
</feature>
<name>A0ABT7PC80_9BACT</name>
<keyword evidence="8" id="KW-1185">Reference proteome</keyword>
<evidence type="ECO:0000259" key="6">
    <source>
        <dbReference type="Pfam" id="PF04932"/>
    </source>
</evidence>
<proteinExistence type="predicted"/>
<dbReference type="PANTHER" id="PTHR37422:SF13">
    <property type="entry name" value="LIPOPOLYSACCHARIDE BIOSYNTHESIS PROTEIN PA4999-RELATED"/>
    <property type="match status" value="1"/>
</dbReference>
<keyword evidence="2 5" id="KW-0812">Transmembrane</keyword>
<evidence type="ECO:0000256" key="2">
    <source>
        <dbReference type="ARBA" id="ARBA00022692"/>
    </source>
</evidence>
<evidence type="ECO:0000256" key="3">
    <source>
        <dbReference type="ARBA" id="ARBA00022989"/>
    </source>
</evidence>
<protein>
    <submittedName>
        <fullName evidence="7">O-antigen ligase family protein</fullName>
    </submittedName>
</protein>
<feature type="transmembrane region" description="Helical" evidence="5">
    <location>
        <begin position="86"/>
        <end position="105"/>
    </location>
</feature>
<evidence type="ECO:0000313" key="7">
    <source>
        <dbReference type="EMBL" id="MDM4014095.1"/>
    </source>
</evidence>
<evidence type="ECO:0000313" key="8">
    <source>
        <dbReference type="Proteomes" id="UP001239462"/>
    </source>
</evidence>
<keyword evidence="7" id="KW-0436">Ligase</keyword>
<comment type="subcellular location">
    <subcellularLocation>
        <location evidence="1">Membrane</location>
        <topology evidence="1">Multi-pass membrane protein</topology>
    </subcellularLocation>
</comment>
<feature type="transmembrane region" description="Helical" evidence="5">
    <location>
        <begin position="392"/>
        <end position="423"/>
    </location>
</feature>
<keyword evidence="3 5" id="KW-1133">Transmembrane helix</keyword>
<feature type="domain" description="O-antigen ligase-related" evidence="6">
    <location>
        <begin position="228"/>
        <end position="368"/>
    </location>
</feature>
<dbReference type="InterPro" id="IPR007016">
    <property type="entry name" value="O-antigen_ligase-rel_domated"/>
</dbReference>
<dbReference type="Proteomes" id="UP001239462">
    <property type="component" value="Unassembled WGS sequence"/>
</dbReference>
<feature type="transmembrane region" description="Helical" evidence="5">
    <location>
        <begin position="225"/>
        <end position="257"/>
    </location>
</feature>
<dbReference type="InterPro" id="IPR051533">
    <property type="entry name" value="WaaL-like"/>
</dbReference>
<feature type="transmembrane region" description="Helical" evidence="5">
    <location>
        <begin position="352"/>
        <end position="380"/>
    </location>
</feature>
<dbReference type="PANTHER" id="PTHR37422">
    <property type="entry name" value="TEICHURONIC ACID BIOSYNTHESIS PROTEIN TUAE"/>
    <property type="match status" value="1"/>
</dbReference>
<dbReference type="GO" id="GO:0016874">
    <property type="term" value="F:ligase activity"/>
    <property type="evidence" value="ECO:0007669"/>
    <property type="project" value="UniProtKB-KW"/>
</dbReference>
<evidence type="ECO:0000256" key="1">
    <source>
        <dbReference type="ARBA" id="ARBA00004141"/>
    </source>
</evidence>
<organism evidence="7 8">
    <name type="scientific">Roseiconus lacunae</name>
    <dbReference type="NCBI Taxonomy" id="2605694"/>
    <lineage>
        <taxon>Bacteria</taxon>
        <taxon>Pseudomonadati</taxon>
        <taxon>Planctomycetota</taxon>
        <taxon>Planctomycetia</taxon>
        <taxon>Pirellulales</taxon>
        <taxon>Pirellulaceae</taxon>
        <taxon>Roseiconus</taxon>
    </lineage>
</organism>
<sequence>METSASPPPLTLAGHLRTRLPVLMVAVITIVSAAALLNPIQPVSEGRVGAGNPVLLAKLATAAAAWVLGVWGLLHSGRARRMFGTLAGTALILLATVFLFSGVVSPTSSRMISIAAALILIGYLQLSATALATFGIVGLARSLLAGLVAFLCLAWGVYLFVPSVGQFHEYIDAVNTVTRMGGVAHPNAIAHEAATAWLLMLGIWRFDSTHSAETNVTRYRFRWPMCWICLLVIATMVATVSRTAMLAVGAATIILMFDKLYSRAGLLLANVVFIAVLLIAGWIGLTSDDGALGSVASKVTKSGNVEELTSLTGRTRIWQEAFDLISQRPWIGYGMDSAASVMSAESVGTHNLLLHVVFSGGIIAGLLMIGLLIMTLAVALKSRQPMLRGVTTYVLVSGLVEDTILPSFPAALTLIWVATLLWYPQDD</sequence>
<dbReference type="RefSeq" id="WP_289161841.1">
    <property type="nucleotide sequence ID" value="NZ_JASZZN010000001.1"/>
</dbReference>